<sequence length="461" mass="51394">MLKSFVSYATLQTPPTVRRNASLNSLARTALQSPPTSAYVHLPFCRKRCHYCDFPILALGTRAATEDSGDDDPRITDYVHLICREIQATRDPDPDDPPLQTVYFGGGTPSLVPPKLVLSIVDALRGKFGVRSDVEMSIEMDPGTFDARKMRELVGVVGVNRVSLGVQAFQDEILRGCGRGHGLREVYEALEIVRGCGGLGNWSLDLISSLPYQTLEMWEESLRLAVEALPTHVSVYDLQVEQGTKFGALYTPGEFPLPSDAQSAEFYTMASKTLTGAGYEHYEISSYCKEGYQSKHNQTYWENKPFYGFGLGAASYIGGMRFSRPRKMKEYMGFVQDLENGLLLLDHNHKESIDYKDVAMDVVMLSLRTARGLDVKSYKESFGDTLVIFLCEKFKPYVESGHVIALDEERRTLSVDEFSSLLSNAEKLDKVEGVAFIRLSDPEGFLLSNELISMAFEVVSP</sequence>
<protein>
    <recommendedName>
        <fullName evidence="2">Radical S-adenosyl methionine domain-containing protein 1, mitochondrial</fullName>
    </recommendedName>
    <alternativeName>
        <fullName evidence="3">Putative heme chaperone</fullName>
    </alternativeName>
</protein>
<dbReference type="PANTHER" id="PTHR13932:SF5">
    <property type="entry name" value="RADICAL S-ADENOSYL METHIONINE DOMAIN-CONTAINING PROTEIN 1, MITOCHONDRIAL"/>
    <property type="match status" value="1"/>
</dbReference>
<feature type="domain" description="Radical SAM core" evidence="5">
    <location>
        <begin position="30"/>
        <end position="277"/>
    </location>
</feature>
<dbReference type="SFLD" id="SFLDG01065">
    <property type="entry name" value="anaerobic_coproporphyrinogen-I"/>
    <property type="match status" value="1"/>
</dbReference>
<dbReference type="SFLD" id="SFLDS00029">
    <property type="entry name" value="Radical_SAM"/>
    <property type="match status" value="1"/>
</dbReference>
<dbReference type="AlphaFoldDB" id="A0AAP0IQL3"/>
<dbReference type="InterPro" id="IPR006638">
    <property type="entry name" value="Elp3/MiaA/NifB-like_rSAM"/>
</dbReference>
<dbReference type="InterPro" id="IPR058240">
    <property type="entry name" value="rSAM_sf"/>
</dbReference>
<evidence type="ECO:0000313" key="6">
    <source>
        <dbReference type="EMBL" id="KAK9119954.1"/>
    </source>
</evidence>
<dbReference type="Proteomes" id="UP001419268">
    <property type="component" value="Unassembled WGS sequence"/>
</dbReference>
<evidence type="ECO:0000256" key="4">
    <source>
        <dbReference type="ARBA" id="ARBA00045130"/>
    </source>
</evidence>
<dbReference type="GO" id="GO:0006779">
    <property type="term" value="P:porphyrin-containing compound biosynthetic process"/>
    <property type="evidence" value="ECO:0007669"/>
    <property type="project" value="InterPro"/>
</dbReference>
<dbReference type="PROSITE" id="PS51918">
    <property type="entry name" value="RADICAL_SAM"/>
    <property type="match status" value="1"/>
</dbReference>
<dbReference type="SFLD" id="SFLDF00562">
    <property type="entry name" value="HemN-like__clustered_with_heat"/>
    <property type="match status" value="1"/>
</dbReference>
<dbReference type="NCBIfam" id="TIGR00539">
    <property type="entry name" value="hemN_rel"/>
    <property type="match status" value="1"/>
</dbReference>
<comment type="similarity">
    <text evidence="1">Belongs to the anaerobic coproporphyrinogen-III oxidase family. HemW subfamily.</text>
</comment>
<gene>
    <name evidence="6" type="ORF">Scep_018047</name>
</gene>
<proteinExistence type="inferred from homology"/>
<keyword evidence="7" id="KW-1185">Reference proteome</keyword>
<reference evidence="6 7" key="1">
    <citation type="submission" date="2024-01" db="EMBL/GenBank/DDBJ databases">
        <title>Genome assemblies of Stephania.</title>
        <authorList>
            <person name="Yang L."/>
        </authorList>
    </citation>
    <scope>NUCLEOTIDE SEQUENCE [LARGE SCALE GENOMIC DNA]</scope>
    <source>
        <strain evidence="6">JXDWG</strain>
        <tissue evidence="6">Leaf</tissue>
    </source>
</reference>
<dbReference type="PANTHER" id="PTHR13932">
    <property type="entry name" value="COPROPORPHYRINIGEN III OXIDASE"/>
    <property type="match status" value="1"/>
</dbReference>
<dbReference type="InterPro" id="IPR004559">
    <property type="entry name" value="HemW-like"/>
</dbReference>
<comment type="caution">
    <text evidence="6">The sequence shown here is derived from an EMBL/GenBank/DDBJ whole genome shotgun (WGS) entry which is preliminary data.</text>
</comment>
<dbReference type="GO" id="GO:0004109">
    <property type="term" value="F:coproporphyrinogen oxidase activity"/>
    <property type="evidence" value="ECO:0007669"/>
    <property type="project" value="InterPro"/>
</dbReference>
<dbReference type="InterPro" id="IPR034505">
    <property type="entry name" value="Coproporphyrinogen-III_oxidase"/>
</dbReference>
<evidence type="ECO:0000256" key="1">
    <source>
        <dbReference type="ARBA" id="ARBA00006100"/>
    </source>
</evidence>
<dbReference type="Gene3D" id="3.30.750.200">
    <property type="match status" value="1"/>
</dbReference>
<dbReference type="GO" id="GO:0005737">
    <property type="term" value="C:cytoplasm"/>
    <property type="evidence" value="ECO:0007669"/>
    <property type="project" value="InterPro"/>
</dbReference>
<evidence type="ECO:0000313" key="7">
    <source>
        <dbReference type="Proteomes" id="UP001419268"/>
    </source>
</evidence>
<dbReference type="EMBL" id="JBBNAG010000007">
    <property type="protein sequence ID" value="KAK9119954.1"/>
    <property type="molecule type" value="Genomic_DNA"/>
</dbReference>
<dbReference type="SUPFAM" id="SSF102114">
    <property type="entry name" value="Radical SAM enzymes"/>
    <property type="match status" value="1"/>
</dbReference>
<evidence type="ECO:0000259" key="5">
    <source>
        <dbReference type="PROSITE" id="PS51918"/>
    </source>
</evidence>
<comment type="function">
    <text evidence="4">May be a heme chaperone, appears to bind heme. Homologous bacterial proteins do not have oxygen-independent coproporphyrinogen-III oxidase activity. Binds 1 [4Fe-4S] cluster. The cluster is coordinated with 3 cysteines and an exchangeable S-adenosyl-L-methionine.</text>
</comment>
<dbReference type="Pfam" id="PF04055">
    <property type="entry name" value="Radical_SAM"/>
    <property type="match status" value="1"/>
</dbReference>
<dbReference type="SMART" id="SM00729">
    <property type="entry name" value="Elp3"/>
    <property type="match status" value="1"/>
</dbReference>
<name>A0AAP0IQL3_9MAGN</name>
<dbReference type="GO" id="GO:0051539">
    <property type="term" value="F:4 iron, 4 sulfur cluster binding"/>
    <property type="evidence" value="ECO:0007669"/>
    <property type="project" value="InterPro"/>
</dbReference>
<evidence type="ECO:0000256" key="3">
    <source>
        <dbReference type="ARBA" id="ARBA00033094"/>
    </source>
</evidence>
<dbReference type="InterPro" id="IPR007197">
    <property type="entry name" value="rSAM"/>
</dbReference>
<evidence type="ECO:0000256" key="2">
    <source>
        <dbReference type="ARBA" id="ARBA00014678"/>
    </source>
</evidence>
<accession>A0AAP0IQL3</accession>
<organism evidence="6 7">
    <name type="scientific">Stephania cephalantha</name>
    <dbReference type="NCBI Taxonomy" id="152367"/>
    <lineage>
        <taxon>Eukaryota</taxon>
        <taxon>Viridiplantae</taxon>
        <taxon>Streptophyta</taxon>
        <taxon>Embryophyta</taxon>
        <taxon>Tracheophyta</taxon>
        <taxon>Spermatophyta</taxon>
        <taxon>Magnoliopsida</taxon>
        <taxon>Ranunculales</taxon>
        <taxon>Menispermaceae</taxon>
        <taxon>Menispermoideae</taxon>
        <taxon>Cissampelideae</taxon>
        <taxon>Stephania</taxon>
    </lineage>
</organism>